<evidence type="ECO:0000313" key="1">
    <source>
        <dbReference type="EMBL" id="TDU88770.1"/>
    </source>
</evidence>
<keyword evidence="2" id="KW-1185">Reference proteome</keyword>
<gene>
    <name evidence="1" type="ORF">EV138_2319</name>
</gene>
<comment type="caution">
    <text evidence="1">The sequence shown here is derived from an EMBL/GenBank/DDBJ whole genome shotgun (WGS) entry which is preliminary data.</text>
</comment>
<reference evidence="1 2" key="1">
    <citation type="submission" date="2019-03" db="EMBL/GenBank/DDBJ databases">
        <title>Genomic Encyclopedia of Type Strains, Phase III (KMG-III): the genomes of soil and plant-associated and newly described type strains.</title>
        <authorList>
            <person name="Whitman W."/>
        </authorList>
    </citation>
    <scope>NUCLEOTIDE SEQUENCE [LARGE SCALE GENOMIC DNA]</scope>
    <source>
        <strain evidence="1 2">VKM Ac-2575</strain>
    </source>
</reference>
<proteinExistence type="predicted"/>
<keyword evidence="1" id="KW-0223">Dioxygenase</keyword>
<dbReference type="InterPro" id="IPR008775">
    <property type="entry name" value="Phytyl_CoA_dOase-like"/>
</dbReference>
<dbReference type="EMBL" id="SOCE01000001">
    <property type="protein sequence ID" value="TDU88770.1"/>
    <property type="molecule type" value="Genomic_DNA"/>
</dbReference>
<organism evidence="1 2">
    <name type="scientific">Kribbella voronezhensis</name>
    <dbReference type="NCBI Taxonomy" id="2512212"/>
    <lineage>
        <taxon>Bacteria</taxon>
        <taxon>Bacillati</taxon>
        <taxon>Actinomycetota</taxon>
        <taxon>Actinomycetes</taxon>
        <taxon>Propionibacteriales</taxon>
        <taxon>Kribbellaceae</taxon>
        <taxon>Kribbella</taxon>
    </lineage>
</organism>
<protein>
    <submittedName>
        <fullName evidence="1">Phytanoyl-CoA dioxygenase PhyH</fullName>
    </submittedName>
</protein>
<sequence>MGARAGEIGGMPTSNGYRLDESAHRFGRLAVVPEAEVRDREALRARLARDGYLYLRGLLPVADVEAFRRYYFSKIDAVGEDRAGFRKVLFGEIVPGAEYAAFCSQPALRGWFEWFLGGETFLHKRKIIRRTLPGENGIGTATQAHYDLVYLREGTDQVLSAWIPLGDCPVTLGGLTYLEGSHHRVLRDEVLGQLKRPAASITADLPRLAEEYDARWLVADYEAGDVVVHTAHTIHAALDNVSETARLSTDIRYQRADAAVDERWQSDWHDQDNL</sequence>
<accession>A0A4R7T9U2</accession>
<dbReference type="PANTHER" id="PTHR40128:SF1">
    <property type="entry name" value="PHYTANOYL-COA HYDROXYLASE"/>
    <property type="match status" value="1"/>
</dbReference>
<evidence type="ECO:0000313" key="2">
    <source>
        <dbReference type="Proteomes" id="UP000295151"/>
    </source>
</evidence>
<dbReference type="GO" id="GO:0016706">
    <property type="term" value="F:2-oxoglutarate-dependent dioxygenase activity"/>
    <property type="evidence" value="ECO:0007669"/>
    <property type="project" value="UniProtKB-ARBA"/>
</dbReference>
<dbReference type="SUPFAM" id="SSF51197">
    <property type="entry name" value="Clavaminate synthase-like"/>
    <property type="match status" value="1"/>
</dbReference>
<name>A0A4R7T9U2_9ACTN</name>
<dbReference type="Gene3D" id="2.60.120.620">
    <property type="entry name" value="q2cbj1_9rhob like domain"/>
    <property type="match status" value="1"/>
</dbReference>
<dbReference type="PANTHER" id="PTHR40128">
    <property type="entry name" value="EXPRESSED PROTEIN"/>
    <property type="match status" value="1"/>
</dbReference>
<dbReference type="AlphaFoldDB" id="A0A4R7T9U2"/>
<keyword evidence="1" id="KW-0560">Oxidoreductase</keyword>
<dbReference type="Pfam" id="PF05721">
    <property type="entry name" value="PhyH"/>
    <property type="match status" value="1"/>
</dbReference>
<dbReference type="Proteomes" id="UP000295151">
    <property type="component" value="Unassembled WGS sequence"/>
</dbReference>